<dbReference type="EMBL" id="BGPR01010725">
    <property type="protein sequence ID" value="GBN47705.1"/>
    <property type="molecule type" value="Genomic_DNA"/>
</dbReference>
<dbReference type="SUPFAM" id="SSF57667">
    <property type="entry name" value="beta-beta-alpha zinc fingers"/>
    <property type="match status" value="1"/>
</dbReference>
<keyword evidence="4" id="KW-1185">Reference proteome</keyword>
<dbReference type="AlphaFoldDB" id="A0A4Y2P703"/>
<sequence length="142" mass="16647">MKKSKDTCMKDEYGTLEQPARGFLCHSCKTIFHTKYALDRHTKIHSREKVLACEMCGKLLYNFVTLENIHPEYPKDRSLLNEVGEKLLKDEPHLKHVSRSKEIKAYVCEVCKHRSADEATFAMHCRQHKIKKPTFCYKCSQK</sequence>
<feature type="domain" description="C2H2-type" evidence="2">
    <location>
        <begin position="106"/>
        <end position="133"/>
    </location>
</feature>
<dbReference type="PROSITE" id="PS00028">
    <property type="entry name" value="ZINC_FINGER_C2H2_1"/>
    <property type="match status" value="1"/>
</dbReference>
<comment type="caution">
    <text evidence="3">The sequence shown here is derived from an EMBL/GenBank/DDBJ whole genome shotgun (WGS) entry which is preliminary data.</text>
</comment>
<keyword evidence="1" id="KW-0863">Zinc-finger</keyword>
<evidence type="ECO:0000256" key="1">
    <source>
        <dbReference type="PROSITE-ProRule" id="PRU00042"/>
    </source>
</evidence>
<keyword evidence="1" id="KW-0862">Zinc</keyword>
<dbReference type="InterPro" id="IPR013087">
    <property type="entry name" value="Znf_C2H2_type"/>
</dbReference>
<dbReference type="GO" id="GO:0008270">
    <property type="term" value="F:zinc ion binding"/>
    <property type="evidence" value="ECO:0007669"/>
    <property type="project" value="UniProtKB-KW"/>
</dbReference>
<dbReference type="SMART" id="SM00355">
    <property type="entry name" value="ZnF_C2H2"/>
    <property type="match status" value="2"/>
</dbReference>
<feature type="domain" description="C2H2-type" evidence="2">
    <location>
        <begin position="23"/>
        <end position="50"/>
    </location>
</feature>
<dbReference type="InterPro" id="IPR036236">
    <property type="entry name" value="Znf_C2H2_sf"/>
</dbReference>
<accession>A0A4Y2P703</accession>
<evidence type="ECO:0000259" key="2">
    <source>
        <dbReference type="PROSITE" id="PS50157"/>
    </source>
</evidence>
<dbReference type="OrthoDB" id="10066771at2759"/>
<evidence type="ECO:0000313" key="4">
    <source>
        <dbReference type="Proteomes" id="UP000499080"/>
    </source>
</evidence>
<evidence type="ECO:0000313" key="3">
    <source>
        <dbReference type="EMBL" id="GBN47705.1"/>
    </source>
</evidence>
<protein>
    <recommendedName>
        <fullName evidence="2">C2H2-type domain-containing protein</fullName>
    </recommendedName>
</protein>
<keyword evidence="1" id="KW-0479">Metal-binding</keyword>
<dbReference type="Gene3D" id="3.30.160.60">
    <property type="entry name" value="Classic Zinc Finger"/>
    <property type="match status" value="1"/>
</dbReference>
<gene>
    <name evidence="3" type="ORF">AVEN_88128_1</name>
</gene>
<proteinExistence type="predicted"/>
<name>A0A4Y2P703_ARAVE</name>
<reference evidence="3 4" key="1">
    <citation type="journal article" date="2019" name="Sci. Rep.">
        <title>Orb-weaving spider Araneus ventricosus genome elucidates the spidroin gene catalogue.</title>
        <authorList>
            <person name="Kono N."/>
            <person name="Nakamura H."/>
            <person name="Ohtoshi R."/>
            <person name="Moran D.A.P."/>
            <person name="Shinohara A."/>
            <person name="Yoshida Y."/>
            <person name="Fujiwara M."/>
            <person name="Mori M."/>
            <person name="Tomita M."/>
            <person name="Arakawa K."/>
        </authorList>
    </citation>
    <scope>NUCLEOTIDE SEQUENCE [LARGE SCALE GENOMIC DNA]</scope>
</reference>
<organism evidence="3 4">
    <name type="scientific">Araneus ventricosus</name>
    <name type="common">Orbweaver spider</name>
    <name type="synonym">Epeira ventricosa</name>
    <dbReference type="NCBI Taxonomy" id="182803"/>
    <lineage>
        <taxon>Eukaryota</taxon>
        <taxon>Metazoa</taxon>
        <taxon>Ecdysozoa</taxon>
        <taxon>Arthropoda</taxon>
        <taxon>Chelicerata</taxon>
        <taxon>Arachnida</taxon>
        <taxon>Araneae</taxon>
        <taxon>Araneomorphae</taxon>
        <taxon>Entelegynae</taxon>
        <taxon>Araneoidea</taxon>
        <taxon>Araneidae</taxon>
        <taxon>Araneus</taxon>
    </lineage>
</organism>
<dbReference type="Proteomes" id="UP000499080">
    <property type="component" value="Unassembled WGS sequence"/>
</dbReference>
<dbReference type="PROSITE" id="PS50157">
    <property type="entry name" value="ZINC_FINGER_C2H2_2"/>
    <property type="match status" value="2"/>
</dbReference>